<dbReference type="Pfam" id="PF20431">
    <property type="entry name" value="E_motif"/>
    <property type="match status" value="1"/>
</dbReference>
<feature type="repeat" description="PPR" evidence="2">
    <location>
        <begin position="1"/>
        <end position="28"/>
    </location>
</feature>
<evidence type="ECO:0000313" key="5">
    <source>
        <dbReference type="Proteomes" id="UP000001514"/>
    </source>
</evidence>
<dbReference type="GO" id="GO:0009451">
    <property type="term" value="P:RNA modification"/>
    <property type="evidence" value="ECO:0000318"/>
    <property type="project" value="GO_Central"/>
</dbReference>
<evidence type="ECO:0000256" key="1">
    <source>
        <dbReference type="ARBA" id="ARBA00022737"/>
    </source>
</evidence>
<dbReference type="Gene3D" id="1.25.40.10">
    <property type="entry name" value="Tetratricopeptide repeat domain"/>
    <property type="match status" value="4"/>
</dbReference>
<dbReference type="eggNOG" id="KOG4197">
    <property type="taxonomic scope" value="Eukaryota"/>
</dbReference>
<dbReference type="Pfam" id="PF01535">
    <property type="entry name" value="PPR"/>
    <property type="match status" value="6"/>
</dbReference>
<dbReference type="FunFam" id="1.25.40.10:FF:001093">
    <property type="entry name" value="Pentatricopeptide repeat-containing protein At2g34400"/>
    <property type="match status" value="1"/>
</dbReference>
<dbReference type="FunFam" id="1.25.40.10:FF:000344">
    <property type="entry name" value="Pentatricopeptide repeat-containing protein"/>
    <property type="match status" value="2"/>
</dbReference>
<dbReference type="SUPFAM" id="SSF48452">
    <property type="entry name" value="TPR-like"/>
    <property type="match status" value="2"/>
</dbReference>
<dbReference type="GO" id="GO:0003723">
    <property type="term" value="F:RNA binding"/>
    <property type="evidence" value="ECO:0000318"/>
    <property type="project" value="GO_Central"/>
</dbReference>
<proteinExistence type="predicted"/>
<dbReference type="InterPro" id="IPR011990">
    <property type="entry name" value="TPR-like_helical_dom_sf"/>
</dbReference>
<evidence type="ECO:0000259" key="3">
    <source>
        <dbReference type="Pfam" id="PF14432"/>
    </source>
</evidence>
<reference evidence="4 5" key="1">
    <citation type="journal article" date="2011" name="Science">
        <title>The Selaginella genome identifies genetic changes associated with the evolution of vascular plants.</title>
        <authorList>
            <person name="Banks J.A."/>
            <person name="Nishiyama T."/>
            <person name="Hasebe M."/>
            <person name="Bowman J.L."/>
            <person name="Gribskov M."/>
            <person name="dePamphilis C."/>
            <person name="Albert V.A."/>
            <person name="Aono N."/>
            <person name="Aoyama T."/>
            <person name="Ambrose B.A."/>
            <person name="Ashton N.W."/>
            <person name="Axtell M.J."/>
            <person name="Barker E."/>
            <person name="Barker M.S."/>
            <person name="Bennetzen J.L."/>
            <person name="Bonawitz N.D."/>
            <person name="Chapple C."/>
            <person name="Cheng C."/>
            <person name="Correa L.G."/>
            <person name="Dacre M."/>
            <person name="DeBarry J."/>
            <person name="Dreyer I."/>
            <person name="Elias M."/>
            <person name="Engstrom E.M."/>
            <person name="Estelle M."/>
            <person name="Feng L."/>
            <person name="Finet C."/>
            <person name="Floyd S.K."/>
            <person name="Frommer W.B."/>
            <person name="Fujita T."/>
            <person name="Gramzow L."/>
            <person name="Gutensohn M."/>
            <person name="Harholt J."/>
            <person name="Hattori M."/>
            <person name="Heyl A."/>
            <person name="Hirai T."/>
            <person name="Hiwatashi Y."/>
            <person name="Ishikawa M."/>
            <person name="Iwata M."/>
            <person name="Karol K.G."/>
            <person name="Koehler B."/>
            <person name="Kolukisaoglu U."/>
            <person name="Kubo M."/>
            <person name="Kurata T."/>
            <person name="Lalonde S."/>
            <person name="Li K."/>
            <person name="Li Y."/>
            <person name="Litt A."/>
            <person name="Lyons E."/>
            <person name="Manning G."/>
            <person name="Maruyama T."/>
            <person name="Michael T.P."/>
            <person name="Mikami K."/>
            <person name="Miyazaki S."/>
            <person name="Morinaga S."/>
            <person name="Murata T."/>
            <person name="Mueller-Roeber B."/>
            <person name="Nelson D.R."/>
            <person name="Obara M."/>
            <person name="Oguri Y."/>
            <person name="Olmstead R.G."/>
            <person name="Onodera N."/>
            <person name="Petersen B.L."/>
            <person name="Pils B."/>
            <person name="Prigge M."/>
            <person name="Rensing S.A."/>
            <person name="Riano-Pachon D.M."/>
            <person name="Roberts A.W."/>
            <person name="Sato Y."/>
            <person name="Scheller H.V."/>
            <person name="Schulz B."/>
            <person name="Schulz C."/>
            <person name="Shakirov E.V."/>
            <person name="Shibagaki N."/>
            <person name="Shinohara N."/>
            <person name="Shippen D.E."/>
            <person name="Soerensen I."/>
            <person name="Sotooka R."/>
            <person name="Sugimoto N."/>
            <person name="Sugita M."/>
            <person name="Sumikawa N."/>
            <person name="Tanurdzic M."/>
            <person name="Theissen G."/>
            <person name="Ulvskov P."/>
            <person name="Wakazuki S."/>
            <person name="Weng J.K."/>
            <person name="Willats W.W."/>
            <person name="Wipf D."/>
            <person name="Wolf P.G."/>
            <person name="Yang L."/>
            <person name="Zimmer A.D."/>
            <person name="Zhu Q."/>
            <person name="Mitros T."/>
            <person name="Hellsten U."/>
            <person name="Loque D."/>
            <person name="Otillar R."/>
            <person name="Salamov A."/>
            <person name="Schmutz J."/>
            <person name="Shapiro H."/>
            <person name="Lindquist E."/>
            <person name="Lucas S."/>
            <person name="Rokhsar D."/>
            <person name="Grigoriev I.V."/>
        </authorList>
    </citation>
    <scope>NUCLEOTIDE SEQUENCE [LARGE SCALE GENOMIC DNA]</scope>
</reference>
<name>D8TBB9_SELML</name>
<feature type="repeat" description="PPR" evidence="2">
    <location>
        <begin position="196"/>
        <end position="226"/>
    </location>
</feature>
<dbReference type="EMBL" id="GL377708">
    <property type="protein sequence ID" value="EFJ06062.1"/>
    <property type="molecule type" value="Genomic_DNA"/>
</dbReference>
<dbReference type="Pfam" id="PF13041">
    <property type="entry name" value="PPR_2"/>
    <property type="match status" value="3"/>
</dbReference>
<gene>
    <name evidence="4" type="ORF">SELMODRAFT_136134</name>
</gene>
<dbReference type="PANTHER" id="PTHR47926">
    <property type="entry name" value="PENTATRICOPEPTIDE REPEAT-CONTAINING PROTEIN"/>
    <property type="match status" value="1"/>
</dbReference>
<dbReference type="GO" id="GO:0008270">
    <property type="term" value="F:zinc ion binding"/>
    <property type="evidence" value="ECO:0007669"/>
    <property type="project" value="InterPro"/>
</dbReference>
<dbReference type="OMA" id="VESWNGM"/>
<dbReference type="HOGENOM" id="CLU_002706_37_8_1"/>
<organism evidence="5">
    <name type="scientific">Selaginella moellendorffii</name>
    <name type="common">Spikemoss</name>
    <dbReference type="NCBI Taxonomy" id="88036"/>
    <lineage>
        <taxon>Eukaryota</taxon>
        <taxon>Viridiplantae</taxon>
        <taxon>Streptophyta</taxon>
        <taxon>Embryophyta</taxon>
        <taxon>Tracheophyta</taxon>
        <taxon>Lycopodiopsida</taxon>
        <taxon>Selaginellales</taxon>
        <taxon>Selaginellaceae</taxon>
        <taxon>Selaginella</taxon>
    </lineage>
</organism>
<feature type="repeat" description="PPR" evidence="2">
    <location>
        <begin position="532"/>
        <end position="566"/>
    </location>
</feature>
<sequence length="716" mass="79623">MIAACVREGRPLQALELWGEMEERGIVADKFIVTSLVAACTKLQALEEGRRLHEHLIITGFRTDIPLETALLQMYAKCGSLDDAKRVFEGMEIKDLFAWSSIIAAYARAGRGEMAVVLYRRMIAEGVEPNVVTFACALGGCASVAGLADGRAIHQRILASKVPQDDVLQDSLLNMYLKCDEMVEARKVFEGMKARNVRSYTAMISAYVQAGEHAEALELFSRMSKVEAIEPNAYTFATILGAVEGLGNLEKGRKVHRHLASRGFDTNVVVQNALVTMYGKCGSPVEARKVFDSMTARNVISWTSMIAAYAQHGNPQEALNLFKRMDVEPSGVSFSSALNACALLGALDEGREIHHRVVEANLASPQMETSLLSMYARCGSLDDARRVFNRMKTRDAFSCNAMIAAFTQHGRKKQALRIYRKMEQEGIPADGITFVSVLVACSHTSLVADCRDFLQSLVMDHGVVPLVEHYLCMVDVLGRSGRLGDAEELVETMPYQADAVAWMTLLSGCKRHGDLDRGERAARKVFELAPAETLPYVFLSNMYAAAKRFDDARRVRKEMEERGVTRPVAVSYIEIDNELHMFTSGGRDEQQEGHDGRTMERVRSLLVELLEPMKQAGYVPDTREVYLEQQGVTSEEEKQRSLCFHSERLAIAYGLIAAKDPDDSRPLRVVNSHRVCSGCHSAIKLLSDITEKRIFVRDGSRFHHFEKGACSCGDHW</sequence>
<dbReference type="Pfam" id="PF14432">
    <property type="entry name" value="DYW_deaminase"/>
    <property type="match status" value="1"/>
</dbReference>
<feature type="repeat" description="PPR" evidence="2">
    <location>
        <begin position="395"/>
        <end position="429"/>
    </location>
</feature>
<evidence type="ECO:0000256" key="2">
    <source>
        <dbReference type="PROSITE-ProRule" id="PRU00708"/>
    </source>
</evidence>
<dbReference type="NCBIfam" id="TIGR00756">
    <property type="entry name" value="PPR"/>
    <property type="match status" value="7"/>
</dbReference>
<feature type="repeat" description="PPR" evidence="2">
    <location>
        <begin position="298"/>
        <end position="328"/>
    </location>
</feature>
<feature type="domain" description="DYW" evidence="3">
    <location>
        <begin position="617"/>
        <end position="716"/>
    </location>
</feature>
<dbReference type="InterPro" id="IPR046960">
    <property type="entry name" value="PPR_At4g14850-like_plant"/>
</dbReference>
<feature type="repeat" description="PPR" evidence="2">
    <location>
        <begin position="95"/>
        <end position="129"/>
    </location>
</feature>
<dbReference type="InterPro" id="IPR002885">
    <property type="entry name" value="PPR_rpt"/>
</dbReference>
<keyword evidence="5" id="KW-1185">Reference proteome</keyword>
<dbReference type="InParanoid" id="D8TBB9"/>
<dbReference type="PROSITE" id="PS51375">
    <property type="entry name" value="PPR"/>
    <property type="match status" value="7"/>
</dbReference>
<keyword evidence="1" id="KW-0677">Repeat</keyword>
<dbReference type="Gramene" id="EFJ06062">
    <property type="protein sequence ID" value="EFJ06062"/>
    <property type="gene ID" value="SELMODRAFT_136134"/>
</dbReference>
<dbReference type="InterPro" id="IPR032867">
    <property type="entry name" value="DYW_dom"/>
</dbReference>
<dbReference type="Proteomes" id="UP000001514">
    <property type="component" value="Unassembled WGS sequence"/>
</dbReference>
<protein>
    <recommendedName>
        <fullName evidence="3">DYW domain-containing protein</fullName>
    </recommendedName>
</protein>
<feature type="repeat" description="PPR" evidence="2">
    <location>
        <begin position="364"/>
        <end position="394"/>
    </location>
</feature>
<dbReference type="PANTHER" id="PTHR47926:SF533">
    <property type="entry name" value="DYW DOMAIN-CONTAINING PROTEIN"/>
    <property type="match status" value="1"/>
</dbReference>
<evidence type="ECO:0000313" key="4">
    <source>
        <dbReference type="EMBL" id="EFJ06062.1"/>
    </source>
</evidence>
<dbReference type="InterPro" id="IPR046848">
    <property type="entry name" value="E_motif"/>
</dbReference>
<accession>D8TBB9</accession>
<dbReference type="KEGG" id="smo:SELMODRAFT_136134"/>
<dbReference type="AlphaFoldDB" id="D8TBB9"/>